<dbReference type="PANTHER" id="PTHR11214:SF376">
    <property type="entry name" value="HEXOSYLTRANSFERASE"/>
    <property type="match status" value="1"/>
</dbReference>
<evidence type="ECO:0000256" key="2">
    <source>
        <dbReference type="ARBA" id="ARBA00008661"/>
    </source>
</evidence>
<protein>
    <recommendedName>
        <fullName evidence="11">Hexosyltransferase</fullName>
        <ecNumber evidence="11">2.4.1.-</ecNumber>
    </recommendedName>
</protein>
<dbReference type="Proteomes" id="UP000008792">
    <property type="component" value="Unassembled WGS sequence"/>
</dbReference>
<keyword evidence="5" id="KW-0812">Transmembrane</keyword>
<evidence type="ECO:0000313" key="13">
    <source>
        <dbReference type="Proteomes" id="UP000008792"/>
    </source>
</evidence>
<dbReference type="EC" id="2.4.1.-" evidence="11"/>
<keyword evidence="9" id="KW-0472">Membrane</keyword>
<evidence type="ECO:0000256" key="8">
    <source>
        <dbReference type="ARBA" id="ARBA00023034"/>
    </source>
</evidence>
<evidence type="ECO:0000256" key="6">
    <source>
        <dbReference type="ARBA" id="ARBA00022968"/>
    </source>
</evidence>
<dbReference type="OrthoDB" id="115198at2759"/>
<gene>
    <name evidence="12" type="primary">Dvir\GJ20815</name>
    <name evidence="12" type="ORF">Dvir_GJ20815</name>
</gene>
<dbReference type="GO" id="GO:0000139">
    <property type="term" value="C:Golgi membrane"/>
    <property type="evidence" value="ECO:0007669"/>
    <property type="project" value="UniProtKB-SubCell"/>
</dbReference>
<keyword evidence="3 11" id="KW-0328">Glycosyltransferase</keyword>
<dbReference type="InterPro" id="IPR002659">
    <property type="entry name" value="Glyco_trans_31"/>
</dbReference>
<dbReference type="GO" id="GO:0006493">
    <property type="term" value="P:protein O-linked glycosylation"/>
    <property type="evidence" value="ECO:0007669"/>
    <property type="project" value="TreeGrafter"/>
</dbReference>
<proteinExistence type="inferred from homology"/>
<evidence type="ECO:0000313" key="12">
    <source>
        <dbReference type="EMBL" id="EDW64742.2"/>
    </source>
</evidence>
<dbReference type="PANTHER" id="PTHR11214">
    <property type="entry name" value="BETA-1,3-N-ACETYLGLUCOSAMINYLTRANSFERASE"/>
    <property type="match status" value="1"/>
</dbReference>
<organism evidence="12 13">
    <name type="scientific">Drosophila virilis</name>
    <name type="common">Fruit fly</name>
    <dbReference type="NCBI Taxonomy" id="7244"/>
    <lineage>
        <taxon>Eukaryota</taxon>
        <taxon>Metazoa</taxon>
        <taxon>Ecdysozoa</taxon>
        <taxon>Arthropoda</taxon>
        <taxon>Hexapoda</taxon>
        <taxon>Insecta</taxon>
        <taxon>Pterygota</taxon>
        <taxon>Neoptera</taxon>
        <taxon>Endopterygota</taxon>
        <taxon>Diptera</taxon>
        <taxon>Brachycera</taxon>
        <taxon>Muscomorpha</taxon>
        <taxon>Ephydroidea</taxon>
        <taxon>Drosophilidae</taxon>
        <taxon>Drosophila</taxon>
    </lineage>
</organism>
<dbReference type="HOGENOM" id="CLU_036849_2_0_1"/>
<evidence type="ECO:0000256" key="11">
    <source>
        <dbReference type="RuleBase" id="RU363063"/>
    </source>
</evidence>
<dbReference type="SMR" id="B4LS56"/>
<dbReference type="Pfam" id="PF01762">
    <property type="entry name" value="Galactosyl_T"/>
    <property type="match status" value="1"/>
</dbReference>
<sequence>MSCKPHIRALIMIHSAPHNIEKRSVIRRTWGSPSVISTGSPLRLFFLVGAVADDGMQAMLLAEHTRHGDLLQGNFLDGYFNLTYKHVMALKWFHTRCKPAQLLIKVDDDIYLNTPQLLQHLRLPFSTDSVFEQTPSENLLMCAIRYRDRVIRSYSSKWRVSFWEYSGRYYPPFCPGFAVFYSSDVVRRLYVAAQRSSFFRLDDVFVTGLLSKRSNITITDLTPYVLCPEELNLLLSRGTEPKQLRFLVSWHKMSAQQINGLWQLYGTTY</sequence>
<comment type="subcellular location">
    <subcellularLocation>
        <location evidence="1 11">Golgi apparatus membrane</location>
        <topology evidence="1 11">Single-pass type II membrane protein</topology>
    </subcellularLocation>
</comment>
<evidence type="ECO:0000256" key="4">
    <source>
        <dbReference type="ARBA" id="ARBA00022679"/>
    </source>
</evidence>
<keyword evidence="7" id="KW-1133">Transmembrane helix</keyword>
<dbReference type="FunFam" id="3.90.550.50:FF:000001">
    <property type="entry name" value="Hexosyltransferase"/>
    <property type="match status" value="1"/>
</dbReference>
<evidence type="ECO:0000256" key="1">
    <source>
        <dbReference type="ARBA" id="ARBA00004323"/>
    </source>
</evidence>
<evidence type="ECO:0000256" key="9">
    <source>
        <dbReference type="ARBA" id="ARBA00023136"/>
    </source>
</evidence>
<keyword evidence="13" id="KW-1185">Reference proteome</keyword>
<dbReference type="AlphaFoldDB" id="B4LS56"/>
<reference evidence="12 13" key="1">
    <citation type="journal article" date="2007" name="Nature">
        <title>Evolution of genes and genomes on the Drosophila phylogeny.</title>
        <authorList>
            <consortium name="Drosophila 12 Genomes Consortium"/>
            <person name="Clark A.G."/>
            <person name="Eisen M.B."/>
            <person name="Smith D.R."/>
            <person name="Bergman C.M."/>
            <person name="Oliver B."/>
            <person name="Markow T.A."/>
            <person name="Kaufman T.C."/>
            <person name="Kellis M."/>
            <person name="Gelbart W."/>
            <person name="Iyer V.N."/>
            <person name="Pollard D.A."/>
            <person name="Sackton T.B."/>
            <person name="Larracuente A.M."/>
            <person name="Singh N.D."/>
            <person name="Abad J.P."/>
            <person name="Abt D.N."/>
            <person name="Adryan B."/>
            <person name="Aguade M."/>
            <person name="Akashi H."/>
            <person name="Anderson W.W."/>
            <person name="Aquadro C.F."/>
            <person name="Ardell D.H."/>
            <person name="Arguello R."/>
            <person name="Artieri C.G."/>
            <person name="Barbash D.A."/>
            <person name="Barker D."/>
            <person name="Barsanti P."/>
            <person name="Batterham P."/>
            <person name="Batzoglou S."/>
            <person name="Begun D."/>
            <person name="Bhutkar A."/>
            <person name="Blanco E."/>
            <person name="Bosak S.A."/>
            <person name="Bradley R.K."/>
            <person name="Brand A.D."/>
            <person name="Brent M.R."/>
            <person name="Brooks A.N."/>
            <person name="Brown R.H."/>
            <person name="Butlin R.K."/>
            <person name="Caggese C."/>
            <person name="Calvi B.R."/>
            <person name="Bernardo de Carvalho A."/>
            <person name="Caspi A."/>
            <person name="Castrezana S."/>
            <person name="Celniker S.E."/>
            <person name="Chang J.L."/>
            <person name="Chapple C."/>
            <person name="Chatterji S."/>
            <person name="Chinwalla A."/>
            <person name="Civetta A."/>
            <person name="Clifton S.W."/>
            <person name="Comeron J.M."/>
            <person name="Costello J.C."/>
            <person name="Coyne J.A."/>
            <person name="Daub J."/>
            <person name="David R.G."/>
            <person name="Delcher A.L."/>
            <person name="Delehaunty K."/>
            <person name="Do C.B."/>
            <person name="Ebling H."/>
            <person name="Edwards K."/>
            <person name="Eickbush T."/>
            <person name="Evans J.D."/>
            <person name="Filipski A."/>
            <person name="Findeiss S."/>
            <person name="Freyhult E."/>
            <person name="Fulton L."/>
            <person name="Fulton R."/>
            <person name="Garcia A.C."/>
            <person name="Gardiner A."/>
            <person name="Garfield D.A."/>
            <person name="Garvin B.E."/>
            <person name="Gibson G."/>
            <person name="Gilbert D."/>
            <person name="Gnerre S."/>
            <person name="Godfrey J."/>
            <person name="Good R."/>
            <person name="Gotea V."/>
            <person name="Gravely B."/>
            <person name="Greenberg A.J."/>
            <person name="Griffiths-Jones S."/>
            <person name="Gross S."/>
            <person name="Guigo R."/>
            <person name="Gustafson E.A."/>
            <person name="Haerty W."/>
            <person name="Hahn M.W."/>
            <person name="Halligan D.L."/>
            <person name="Halpern A.L."/>
            <person name="Halter G.M."/>
            <person name="Han M.V."/>
            <person name="Heger A."/>
            <person name="Hillier L."/>
            <person name="Hinrichs A.S."/>
            <person name="Holmes I."/>
            <person name="Hoskins R.A."/>
            <person name="Hubisz M.J."/>
            <person name="Hultmark D."/>
            <person name="Huntley M.A."/>
            <person name="Jaffe D.B."/>
            <person name="Jagadeeshan S."/>
            <person name="Jeck W.R."/>
            <person name="Johnson J."/>
            <person name="Jones C.D."/>
            <person name="Jordan W.C."/>
            <person name="Karpen G.H."/>
            <person name="Kataoka E."/>
            <person name="Keightley P.D."/>
            <person name="Kheradpour P."/>
            <person name="Kirkness E.F."/>
            <person name="Koerich L.B."/>
            <person name="Kristiansen K."/>
            <person name="Kudrna D."/>
            <person name="Kulathinal R.J."/>
            <person name="Kumar S."/>
            <person name="Kwok R."/>
            <person name="Lander E."/>
            <person name="Langley C.H."/>
            <person name="Lapoint R."/>
            <person name="Lazzaro B.P."/>
            <person name="Lee S.J."/>
            <person name="Levesque L."/>
            <person name="Li R."/>
            <person name="Lin C.F."/>
            <person name="Lin M.F."/>
            <person name="Lindblad-Toh K."/>
            <person name="Llopart A."/>
            <person name="Long M."/>
            <person name="Low L."/>
            <person name="Lozovsky E."/>
            <person name="Lu J."/>
            <person name="Luo M."/>
            <person name="Machado C.A."/>
            <person name="Makalowski W."/>
            <person name="Marzo M."/>
            <person name="Matsuda M."/>
            <person name="Matzkin L."/>
            <person name="McAllister B."/>
            <person name="McBride C.S."/>
            <person name="McKernan B."/>
            <person name="McKernan K."/>
            <person name="Mendez-Lago M."/>
            <person name="Minx P."/>
            <person name="Mollenhauer M.U."/>
            <person name="Montooth K."/>
            <person name="Mount S.M."/>
            <person name="Mu X."/>
            <person name="Myers E."/>
            <person name="Negre B."/>
            <person name="Newfeld S."/>
            <person name="Nielsen R."/>
            <person name="Noor M.A."/>
            <person name="O'Grady P."/>
            <person name="Pachter L."/>
            <person name="Papaceit M."/>
            <person name="Parisi M.J."/>
            <person name="Parisi M."/>
            <person name="Parts L."/>
            <person name="Pedersen J.S."/>
            <person name="Pesole G."/>
            <person name="Phillippy A.M."/>
            <person name="Ponting C.P."/>
            <person name="Pop M."/>
            <person name="Porcelli D."/>
            <person name="Powell J.R."/>
            <person name="Prohaska S."/>
            <person name="Pruitt K."/>
            <person name="Puig M."/>
            <person name="Quesneville H."/>
            <person name="Ram K.R."/>
            <person name="Rand D."/>
            <person name="Rasmussen M.D."/>
            <person name="Reed L.K."/>
            <person name="Reenan R."/>
            <person name="Reily A."/>
            <person name="Remington K.A."/>
            <person name="Rieger T.T."/>
            <person name="Ritchie M.G."/>
            <person name="Robin C."/>
            <person name="Rogers Y.H."/>
            <person name="Rohde C."/>
            <person name="Rozas J."/>
            <person name="Rubenfield M.J."/>
            <person name="Ruiz A."/>
            <person name="Russo S."/>
            <person name="Salzberg S.L."/>
            <person name="Sanchez-Gracia A."/>
            <person name="Saranga D.J."/>
            <person name="Sato H."/>
            <person name="Schaeffer S.W."/>
            <person name="Schatz M.C."/>
            <person name="Schlenke T."/>
            <person name="Schwartz R."/>
            <person name="Segarra C."/>
            <person name="Singh R.S."/>
            <person name="Sirot L."/>
            <person name="Sirota M."/>
            <person name="Sisneros N.B."/>
            <person name="Smith C.D."/>
            <person name="Smith T.F."/>
            <person name="Spieth J."/>
            <person name="Stage D.E."/>
            <person name="Stark A."/>
            <person name="Stephan W."/>
            <person name="Strausberg R.L."/>
            <person name="Strempel S."/>
            <person name="Sturgill D."/>
            <person name="Sutton G."/>
            <person name="Sutton G.G."/>
            <person name="Tao W."/>
            <person name="Teichmann S."/>
            <person name="Tobari Y.N."/>
            <person name="Tomimura Y."/>
            <person name="Tsolas J.M."/>
            <person name="Valente V.L."/>
            <person name="Venter E."/>
            <person name="Venter J.C."/>
            <person name="Vicario S."/>
            <person name="Vieira F.G."/>
            <person name="Vilella A.J."/>
            <person name="Villasante A."/>
            <person name="Walenz B."/>
            <person name="Wang J."/>
            <person name="Wasserman M."/>
            <person name="Watts T."/>
            <person name="Wilson D."/>
            <person name="Wilson R.K."/>
            <person name="Wing R.A."/>
            <person name="Wolfner M.F."/>
            <person name="Wong A."/>
            <person name="Wong G.K."/>
            <person name="Wu C.I."/>
            <person name="Wu G."/>
            <person name="Yamamoto D."/>
            <person name="Yang H.P."/>
            <person name="Yang S.P."/>
            <person name="Yorke J.A."/>
            <person name="Yoshida K."/>
            <person name="Zdobnov E."/>
            <person name="Zhang P."/>
            <person name="Zhang Y."/>
            <person name="Zimin A.V."/>
            <person name="Baldwin J."/>
            <person name="Abdouelleil A."/>
            <person name="Abdulkadir J."/>
            <person name="Abebe A."/>
            <person name="Abera B."/>
            <person name="Abreu J."/>
            <person name="Acer S.C."/>
            <person name="Aftuck L."/>
            <person name="Alexander A."/>
            <person name="An P."/>
            <person name="Anderson E."/>
            <person name="Anderson S."/>
            <person name="Arachi H."/>
            <person name="Azer M."/>
            <person name="Bachantsang P."/>
            <person name="Barry A."/>
            <person name="Bayul T."/>
            <person name="Berlin A."/>
            <person name="Bessette D."/>
            <person name="Bloom T."/>
            <person name="Blye J."/>
            <person name="Boguslavskiy L."/>
            <person name="Bonnet C."/>
            <person name="Boukhgalter B."/>
            <person name="Bourzgui I."/>
            <person name="Brown A."/>
            <person name="Cahill P."/>
            <person name="Channer S."/>
            <person name="Cheshatsang Y."/>
            <person name="Chuda L."/>
            <person name="Citroen M."/>
            <person name="Collymore A."/>
            <person name="Cooke P."/>
            <person name="Costello M."/>
            <person name="D'Aco K."/>
            <person name="Daza R."/>
            <person name="De Haan G."/>
            <person name="DeGray S."/>
            <person name="DeMaso C."/>
            <person name="Dhargay N."/>
            <person name="Dooley K."/>
            <person name="Dooley E."/>
            <person name="Doricent M."/>
            <person name="Dorje P."/>
            <person name="Dorjee K."/>
            <person name="Dupes A."/>
            <person name="Elong R."/>
            <person name="Falk J."/>
            <person name="Farina A."/>
            <person name="Faro S."/>
            <person name="Ferguson D."/>
            <person name="Fisher S."/>
            <person name="Foley C.D."/>
            <person name="Franke A."/>
            <person name="Friedrich D."/>
            <person name="Gadbois L."/>
            <person name="Gearin G."/>
            <person name="Gearin C.R."/>
            <person name="Giannoukos G."/>
            <person name="Goode T."/>
            <person name="Graham J."/>
            <person name="Grandbois E."/>
            <person name="Grewal S."/>
            <person name="Gyaltsen K."/>
            <person name="Hafez N."/>
            <person name="Hagos B."/>
            <person name="Hall J."/>
            <person name="Henson C."/>
            <person name="Hollinger A."/>
            <person name="Honan T."/>
            <person name="Huard M.D."/>
            <person name="Hughes L."/>
            <person name="Hurhula B."/>
            <person name="Husby M.E."/>
            <person name="Kamat A."/>
            <person name="Kanga B."/>
            <person name="Kashin S."/>
            <person name="Khazanovich D."/>
            <person name="Kisner P."/>
            <person name="Lance K."/>
            <person name="Lara M."/>
            <person name="Lee W."/>
            <person name="Lennon N."/>
            <person name="Letendre F."/>
            <person name="LeVine R."/>
            <person name="Lipovsky A."/>
            <person name="Liu X."/>
            <person name="Liu J."/>
            <person name="Liu S."/>
            <person name="Lokyitsang T."/>
            <person name="Lokyitsang Y."/>
            <person name="Lubonja R."/>
            <person name="Lui A."/>
            <person name="MacDonald P."/>
            <person name="Magnisalis V."/>
            <person name="Maru K."/>
            <person name="Matthews C."/>
            <person name="McCusker W."/>
            <person name="McDonough S."/>
            <person name="Mehta T."/>
            <person name="Meldrim J."/>
            <person name="Meneus L."/>
            <person name="Mihai O."/>
            <person name="Mihalev A."/>
            <person name="Mihova T."/>
            <person name="Mittelman R."/>
            <person name="Mlenga V."/>
            <person name="Montmayeur A."/>
            <person name="Mulrain L."/>
            <person name="Navidi A."/>
            <person name="Naylor J."/>
            <person name="Negash T."/>
            <person name="Nguyen T."/>
            <person name="Nguyen N."/>
            <person name="Nicol R."/>
            <person name="Norbu C."/>
            <person name="Norbu N."/>
            <person name="Novod N."/>
            <person name="O'Neill B."/>
            <person name="Osman S."/>
            <person name="Markiewicz E."/>
            <person name="Oyono O.L."/>
            <person name="Patti C."/>
            <person name="Phunkhang P."/>
            <person name="Pierre F."/>
            <person name="Priest M."/>
            <person name="Raghuraman S."/>
            <person name="Rege F."/>
            <person name="Reyes R."/>
            <person name="Rise C."/>
            <person name="Rogov P."/>
            <person name="Ross K."/>
            <person name="Ryan E."/>
            <person name="Settipalli S."/>
            <person name="Shea T."/>
            <person name="Sherpa N."/>
            <person name="Shi L."/>
            <person name="Shih D."/>
            <person name="Sparrow T."/>
            <person name="Spaulding J."/>
            <person name="Stalker J."/>
            <person name="Stange-Thomann N."/>
            <person name="Stavropoulos S."/>
            <person name="Stone C."/>
            <person name="Strader C."/>
            <person name="Tesfaye S."/>
            <person name="Thomson T."/>
            <person name="Thoulutsang Y."/>
            <person name="Thoulutsang D."/>
            <person name="Topham K."/>
            <person name="Topping I."/>
            <person name="Tsamla T."/>
            <person name="Vassiliev H."/>
            <person name="Vo A."/>
            <person name="Wangchuk T."/>
            <person name="Wangdi T."/>
            <person name="Weiand M."/>
            <person name="Wilkinson J."/>
            <person name="Wilson A."/>
            <person name="Yadav S."/>
            <person name="Young G."/>
            <person name="Yu Q."/>
            <person name="Zembek L."/>
            <person name="Zhong D."/>
            <person name="Zimmer A."/>
            <person name="Zwirko Z."/>
            <person name="Jaffe D.B."/>
            <person name="Alvarez P."/>
            <person name="Brockman W."/>
            <person name="Butler J."/>
            <person name="Chin C."/>
            <person name="Gnerre S."/>
            <person name="Grabherr M."/>
            <person name="Kleber M."/>
            <person name="Mauceli E."/>
            <person name="MacCallum I."/>
        </authorList>
    </citation>
    <scope>NUCLEOTIDE SEQUENCE [LARGE SCALE GENOMIC DNA]</scope>
    <source>
        <strain evidence="13">Tucson 15010-1051.87</strain>
    </source>
</reference>
<evidence type="ECO:0000256" key="3">
    <source>
        <dbReference type="ARBA" id="ARBA00022676"/>
    </source>
</evidence>
<keyword evidence="4 12" id="KW-0808">Transferase</keyword>
<evidence type="ECO:0000256" key="5">
    <source>
        <dbReference type="ARBA" id="ARBA00022692"/>
    </source>
</evidence>
<name>B4LS56_DROVI</name>
<comment type="similarity">
    <text evidence="2 11">Belongs to the glycosyltransferase 31 family.</text>
</comment>
<dbReference type="GO" id="GO:0016758">
    <property type="term" value="F:hexosyltransferase activity"/>
    <property type="evidence" value="ECO:0007669"/>
    <property type="project" value="InterPro"/>
</dbReference>
<evidence type="ECO:0000256" key="7">
    <source>
        <dbReference type="ARBA" id="ARBA00022989"/>
    </source>
</evidence>
<keyword evidence="8 11" id="KW-0333">Golgi apparatus</keyword>
<keyword evidence="6" id="KW-0735">Signal-anchor</keyword>
<dbReference type="KEGG" id="dvi:6628822"/>
<dbReference type="EMBL" id="CH940649">
    <property type="protein sequence ID" value="EDW64742.2"/>
    <property type="molecule type" value="Genomic_DNA"/>
</dbReference>
<dbReference type="eggNOG" id="KOG2287">
    <property type="taxonomic scope" value="Eukaryota"/>
</dbReference>
<accession>B4LS56</accession>
<dbReference type="Gene3D" id="3.90.550.50">
    <property type="match status" value="1"/>
</dbReference>
<keyword evidence="10" id="KW-0325">Glycoprotein</keyword>
<dbReference type="InParanoid" id="B4LS56"/>
<evidence type="ECO:0000256" key="10">
    <source>
        <dbReference type="ARBA" id="ARBA00023180"/>
    </source>
</evidence>
<dbReference type="STRING" id="7244.B4LS56"/>